<keyword evidence="4" id="KW-1185">Reference proteome</keyword>
<dbReference type="OrthoDB" id="297643at2759"/>
<reference evidence="3 4" key="1">
    <citation type="submission" date="2018-11" db="EMBL/GenBank/DDBJ databases">
        <authorList>
            <consortium name="Pathogen Informatics"/>
        </authorList>
    </citation>
    <scope>NUCLEOTIDE SEQUENCE [LARGE SCALE GENOMIC DNA]</scope>
</reference>
<feature type="compositionally biased region" description="Basic and acidic residues" evidence="1">
    <location>
        <begin position="7"/>
        <end position="20"/>
    </location>
</feature>
<evidence type="ECO:0000259" key="2">
    <source>
        <dbReference type="Pfam" id="PF24601"/>
    </source>
</evidence>
<dbReference type="EMBL" id="UYRU01070341">
    <property type="protein sequence ID" value="VDN19622.1"/>
    <property type="molecule type" value="Genomic_DNA"/>
</dbReference>
<dbReference type="Pfam" id="PF24601">
    <property type="entry name" value="TPR_DOP1"/>
    <property type="match status" value="2"/>
</dbReference>
<evidence type="ECO:0000256" key="1">
    <source>
        <dbReference type="SAM" id="MobiDB-lite"/>
    </source>
</evidence>
<accession>A0A3P7PHW7</accession>
<dbReference type="Proteomes" id="UP000281553">
    <property type="component" value="Unassembled WGS sequence"/>
</dbReference>
<dbReference type="AlphaFoldDB" id="A0A3P7PHW7"/>
<dbReference type="GO" id="GO:0006895">
    <property type="term" value="P:Golgi to endosome transport"/>
    <property type="evidence" value="ECO:0007669"/>
    <property type="project" value="InterPro"/>
</dbReference>
<dbReference type="InterPro" id="IPR040314">
    <property type="entry name" value="DOP1"/>
</dbReference>
<dbReference type="GO" id="GO:0005829">
    <property type="term" value="C:cytosol"/>
    <property type="evidence" value="ECO:0007669"/>
    <property type="project" value="GOC"/>
</dbReference>
<proteinExistence type="predicted"/>
<feature type="domain" description="DOP1-like TPR" evidence="2">
    <location>
        <begin position="160"/>
        <end position="263"/>
    </location>
</feature>
<evidence type="ECO:0000313" key="3">
    <source>
        <dbReference type="EMBL" id="VDN19622.1"/>
    </source>
</evidence>
<feature type="region of interest" description="Disordered" evidence="1">
    <location>
        <begin position="1"/>
        <end position="20"/>
    </location>
</feature>
<name>A0A3P7PHW7_DIBLA</name>
<dbReference type="GO" id="GO:0005768">
    <property type="term" value="C:endosome"/>
    <property type="evidence" value="ECO:0007669"/>
    <property type="project" value="TreeGrafter"/>
</dbReference>
<feature type="domain" description="DOP1-like TPR" evidence="2">
    <location>
        <begin position="79"/>
        <end position="124"/>
    </location>
</feature>
<feature type="region of interest" description="Disordered" evidence="1">
    <location>
        <begin position="223"/>
        <end position="242"/>
    </location>
</feature>
<dbReference type="GO" id="GO:0005802">
    <property type="term" value="C:trans-Golgi network"/>
    <property type="evidence" value="ECO:0007669"/>
    <property type="project" value="TreeGrafter"/>
</dbReference>
<protein>
    <recommendedName>
        <fullName evidence="2">DOP1-like TPR domain-containing protein</fullName>
    </recommendedName>
</protein>
<dbReference type="PANTHER" id="PTHR14042:SF24">
    <property type="entry name" value="PROTEIN DOPEY-1 HOMOLOG"/>
    <property type="match status" value="1"/>
</dbReference>
<sequence length="269" mass="29280">MASLQAGDKDRDGRNRNESTPDELRRTFIRALLGELLCRDTKATGTAKETPVVSSSSSTEQRCVMTTEFLSQFPFLVLPLHQHLLVYLHKFDCNQVLYALSRIRAILSTELAEQFLLALAATPTGFHRESSASSSSPPQPAAQCLPKFLSCDFPPICGTSLPDLLARHQRSLLGGDFSAQSTLEEIAFIQQQAFPSLLDVLIYACVQCMSAVLPRTMKLAECKSGDRQSESTSSSSSLEANSDSEVQAALHIRLLAAEVLSLVTKASEG</sequence>
<dbReference type="InterPro" id="IPR056459">
    <property type="entry name" value="TPR_DOP1"/>
</dbReference>
<dbReference type="PANTHER" id="PTHR14042">
    <property type="entry name" value="DOPEY-RELATED"/>
    <property type="match status" value="1"/>
</dbReference>
<feature type="compositionally biased region" description="Low complexity" evidence="1">
    <location>
        <begin position="230"/>
        <end position="242"/>
    </location>
</feature>
<organism evidence="3 4">
    <name type="scientific">Dibothriocephalus latus</name>
    <name type="common">Fish tapeworm</name>
    <name type="synonym">Diphyllobothrium latum</name>
    <dbReference type="NCBI Taxonomy" id="60516"/>
    <lineage>
        <taxon>Eukaryota</taxon>
        <taxon>Metazoa</taxon>
        <taxon>Spiralia</taxon>
        <taxon>Lophotrochozoa</taxon>
        <taxon>Platyhelminthes</taxon>
        <taxon>Cestoda</taxon>
        <taxon>Eucestoda</taxon>
        <taxon>Diphyllobothriidea</taxon>
        <taxon>Diphyllobothriidae</taxon>
        <taxon>Dibothriocephalus</taxon>
    </lineage>
</organism>
<gene>
    <name evidence="3" type="ORF">DILT_LOCUS13457</name>
</gene>
<evidence type="ECO:0000313" key="4">
    <source>
        <dbReference type="Proteomes" id="UP000281553"/>
    </source>
</evidence>